<dbReference type="EMBL" id="PFFQ01000012">
    <property type="protein sequence ID" value="PIW18550.1"/>
    <property type="molecule type" value="Genomic_DNA"/>
</dbReference>
<name>A0A2M7G8W7_9BACT</name>
<dbReference type="Pfam" id="PF09611">
    <property type="entry name" value="Cas_Csy1"/>
    <property type="match status" value="1"/>
</dbReference>
<proteinExistence type="predicted"/>
<dbReference type="AlphaFoldDB" id="A0A2M7G8W7"/>
<gene>
    <name evidence="1" type="primary">csy1</name>
    <name evidence="1" type="ORF">COW36_04455</name>
</gene>
<organism evidence="1 2">
    <name type="scientific">bacterium (Candidatus Blackallbacteria) CG17_big_fil_post_rev_8_21_14_2_50_48_46</name>
    <dbReference type="NCBI Taxonomy" id="2014261"/>
    <lineage>
        <taxon>Bacteria</taxon>
        <taxon>Candidatus Blackallbacteria</taxon>
    </lineage>
</organism>
<dbReference type="NCBIfam" id="TIGR02564">
    <property type="entry name" value="cas_Csy1"/>
    <property type="match status" value="1"/>
</dbReference>
<protein>
    <submittedName>
        <fullName evidence="1">Type I-F CRISPR-associated protein Csy1</fullName>
    </submittedName>
</protein>
<dbReference type="InterPro" id="IPR013397">
    <property type="entry name" value="CRISPR-assoc_prot_Csy1"/>
</dbReference>
<evidence type="ECO:0000313" key="2">
    <source>
        <dbReference type="Proteomes" id="UP000231019"/>
    </source>
</evidence>
<reference evidence="1 2" key="1">
    <citation type="submission" date="2017-09" db="EMBL/GenBank/DDBJ databases">
        <title>Depth-based differentiation of microbial function through sediment-hosted aquifers and enrichment of novel symbionts in the deep terrestrial subsurface.</title>
        <authorList>
            <person name="Probst A.J."/>
            <person name="Ladd B."/>
            <person name="Jarett J.K."/>
            <person name="Geller-Mcgrath D.E."/>
            <person name="Sieber C.M."/>
            <person name="Emerson J.B."/>
            <person name="Anantharaman K."/>
            <person name="Thomas B.C."/>
            <person name="Malmstrom R."/>
            <person name="Stieglmeier M."/>
            <person name="Klingl A."/>
            <person name="Woyke T."/>
            <person name="Ryan C.M."/>
            <person name="Banfield J.F."/>
        </authorList>
    </citation>
    <scope>NUCLEOTIDE SEQUENCE [LARGE SCALE GENOMIC DNA]</scope>
    <source>
        <strain evidence="1">CG17_big_fil_post_rev_8_21_14_2_50_48_46</strain>
    </source>
</reference>
<dbReference type="Proteomes" id="UP000231019">
    <property type="component" value="Unassembled WGS sequence"/>
</dbReference>
<evidence type="ECO:0000313" key="1">
    <source>
        <dbReference type="EMBL" id="PIW18550.1"/>
    </source>
</evidence>
<accession>A0A2M7G8W7</accession>
<sequence>MKVDPAIQSFLDKRKEDWLKGRLKNNLSEEEQSALLQEAGEKFSLVEWLPDAAKRAGQLSLVSHPSKFSHPGSSCTAIIADAPYAPDGFLRSGNLVTDLDWFGNAAALDVNKFLSLILIDGKTILEHLETNSEYIQNEFSISTESYRNLAQGFLSVKKSNSDFLTHERIKQVYFPVEEDYHLLSVLTPSGILFELTQQIRELKFSEASKQAREDKKHDRLNTQGYDDVFNLTLIGFGGTKPQNISVLNNQNGGKAYLLPSLPPVLEQRELRLPTRDFFRETLWYRHFQESFQRMHRLLIADINNLNIRQGRDHWILSILDQVLQKVWAFREQPQGWSEGLNYKDLHKYQKIWLDDLYLDERISETDWISRVIEDFSRWFIFAYAKNLGDLALPLKDDDFYQHLKSLLHKHEEAFL</sequence>
<comment type="caution">
    <text evidence="1">The sequence shown here is derived from an EMBL/GenBank/DDBJ whole genome shotgun (WGS) entry which is preliminary data.</text>
</comment>